<dbReference type="EMBL" id="JADIMY010000060">
    <property type="protein sequence ID" value="MBO8427461.1"/>
    <property type="molecule type" value="Genomic_DNA"/>
</dbReference>
<keyword evidence="5" id="KW-0328">Glycosyltransferase</keyword>
<accession>A0A9D9GWC8</accession>
<comment type="caution">
    <text evidence="10">The sequence shown here is derived from an EMBL/GenBank/DDBJ whole genome shotgun (WGS) entry which is preliminary data.</text>
</comment>
<evidence type="ECO:0000256" key="1">
    <source>
        <dbReference type="ARBA" id="ARBA00000439"/>
    </source>
</evidence>
<keyword evidence="6" id="KW-0808">Transferase</keyword>
<dbReference type="GO" id="GO:0005975">
    <property type="term" value="P:carbohydrate metabolic process"/>
    <property type="evidence" value="ECO:0007669"/>
    <property type="project" value="InterPro"/>
</dbReference>
<evidence type="ECO:0000313" key="10">
    <source>
        <dbReference type="EMBL" id="MBO8427461.1"/>
    </source>
</evidence>
<evidence type="ECO:0000256" key="9">
    <source>
        <dbReference type="ARBA" id="ARBA00031501"/>
    </source>
</evidence>
<protein>
    <recommendedName>
        <fullName evidence="4">4-alpha-glucanotransferase</fullName>
        <ecNumber evidence="3">2.4.1.25</ecNumber>
    </recommendedName>
    <alternativeName>
        <fullName evidence="8">Amylomaltase</fullName>
    </alternativeName>
    <alternativeName>
        <fullName evidence="9">Disproportionating enzyme</fullName>
    </alternativeName>
</protein>
<evidence type="ECO:0000256" key="7">
    <source>
        <dbReference type="ARBA" id="ARBA00023277"/>
    </source>
</evidence>
<dbReference type="InterPro" id="IPR017853">
    <property type="entry name" value="GH"/>
</dbReference>
<reference evidence="10" key="2">
    <citation type="journal article" date="2021" name="PeerJ">
        <title>Extensive microbial diversity within the chicken gut microbiome revealed by metagenomics and culture.</title>
        <authorList>
            <person name="Gilroy R."/>
            <person name="Ravi A."/>
            <person name="Getino M."/>
            <person name="Pursley I."/>
            <person name="Horton D.L."/>
            <person name="Alikhan N.F."/>
            <person name="Baker D."/>
            <person name="Gharbi K."/>
            <person name="Hall N."/>
            <person name="Watson M."/>
            <person name="Adriaenssens E.M."/>
            <person name="Foster-Nyarko E."/>
            <person name="Jarju S."/>
            <person name="Secka A."/>
            <person name="Antonio M."/>
            <person name="Oren A."/>
            <person name="Chaudhuri R.R."/>
            <person name="La Ragione R."/>
            <person name="Hildebrand F."/>
            <person name="Pallen M.J."/>
        </authorList>
    </citation>
    <scope>NUCLEOTIDE SEQUENCE</scope>
    <source>
        <strain evidence="10">11159</strain>
    </source>
</reference>
<sequence length="120" mass="14007">GNHDNNVLRDRIEILSINEKETFVAKLINECKNLNIELEKNKLNSNRYLSIKVIETLLASKAHFTSLMMQDVLNEGKDSRMNTPGTYSDNNWSYRFLNSDFNGNLVRNIKSIIERYRPNK</sequence>
<evidence type="ECO:0000256" key="3">
    <source>
        <dbReference type="ARBA" id="ARBA00012560"/>
    </source>
</evidence>
<dbReference type="SUPFAM" id="SSF51445">
    <property type="entry name" value="(Trans)glycosidases"/>
    <property type="match status" value="1"/>
</dbReference>
<dbReference type="PANTHER" id="PTHR32438">
    <property type="entry name" value="4-ALPHA-GLUCANOTRANSFERASE DPE1, CHLOROPLASTIC/AMYLOPLASTIC"/>
    <property type="match status" value="1"/>
</dbReference>
<dbReference type="EC" id="2.4.1.25" evidence="3"/>
<dbReference type="Proteomes" id="UP000823613">
    <property type="component" value="Unassembled WGS sequence"/>
</dbReference>
<organism evidence="10 11">
    <name type="scientific">Candidatus Onthovivens merdipullorum</name>
    <dbReference type="NCBI Taxonomy" id="2840889"/>
    <lineage>
        <taxon>Bacteria</taxon>
        <taxon>Bacillati</taxon>
        <taxon>Bacillota</taxon>
        <taxon>Bacilli</taxon>
        <taxon>Bacillales</taxon>
        <taxon>Candidatus Onthovivens</taxon>
    </lineage>
</organism>
<name>A0A9D9GWC8_9BACL</name>
<gene>
    <name evidence="10" type="ORF">IAC58_02740</name>
</gene>
<dbReference type="InterPro" id="IPR003385">
    <property type="entry name" value="Glyco_hydro_77"/>
</dbReference>
<evidence type="ECO:0000256" key="6">
    <source>
        <dbReference type="ARBA" id="ARBA00022679"/>
    </source>
</evidence>
<comment type="catalytic activity">
    <reaction evidence="1">
        <text>Transfers a segment of a (1-&gt;4)-alpha-D-glucan to a new position in an acceptor, which may be glucose or a (1-&gt;4)-alpha-D-glucan.</text>
        <dbReference type="EC" id="2.4.1.25"/>
    </reaction>
</comment>
<evidence type="ECO:0000313" key="11">
    <source>
        <dbReference type="Proteomes" id="UP000823613"/>
    </source>
</evidence>
<evidence type="ECO:0000256" key="2">
    <source>
        <dbReference type="ARBA" id="ARBA00005684"/>
    </source>
</evidence>
<evidence type="ECO:0000256" key="5">
    <source>
        <dbReference type="ARBA" id="ARBA00022676"/>
    </source>
</evidence>
<dbReference type="Pfam" id="PF02446">
    <property type="entry name" value="Glyco_hydro_77"/>
    <property type="match status" value="1"/>
</dbReference>
<proteinExistence type="inferred from homology"/>
<dbReference type="AlphaFoldDB" id="A0A9D9GWC8"/>
<dbReference type="GO" id="GO:0004134">
    <property type="term" value="F:4-alpha-glucanotransferase activity"/>
    <property type="evidence" value="ECO:0007669"/>
    <property type="project" value="UniProtKB-EC"/>
</dbReference>
<evidence type="ECO:0000256" key="8">
    <source>
        <dbReference type="ARBA" id="ARBA00031423"/>
    </source>
</evidence>
<dbReference type="PANTHER" id="PTHR32438:SF5">
    <property type="entry name" value="4-ALPHA-GLUCANOTRANSFERASE DPE1, CHLOROPLASTIC_AMYLOPLASTIC"/>
    <property type="match status" value="1"/>
</dbReference>
<reference evidence="10" key="1">
    <citation type="submission" date="2020-10" db="EMBL/GenBank/DDBJ databases">
        <authorList>
            <person name="Gilroy R."/>
        </authorList>
    </citation>
    <scope>NUCLEOTIDE SEQUENCE</scope>
    <source>
        <strain evidence="10">11159</strain>
    </source>
</reference>
<comment type="similarity">
    <text evidence="2">Belongs to the disproportionating enzyme family.</text>
</comment>
<evidence type="ECO:0000256" key="4">
    <source>
        <dbReference type="ARBA" id="ARBA00020295"/>
    </source>
</evidence>
<dbReference type="Gene3D" id="3.20.20.80">
    <property type="entry name" value="Glycosidases"/>
    <property type="match status" value="1"/>
</dbReference>
<keyword evidence="7" id="KW-0119">Carbohydrate metabolism</keyword>
<feature type="non-terminal residue" evidence="10">
    <location>
        <position position="1"/>
    </location>
</feature>